<evidence type="ECO:0000313" key="2">
    <source>
        <dbReference type="Proteomes" id="UP001243009"/>
    </source>
</evidence>
<accession>A0ABT9EAJ7</accession>
<proteinExistence type="predicted"/>
<protein>
    <recommendedName>
        <fullName evidence="3">DUF1127 domain-containing protein</fullName>
    </recommendedName>
</protein>
<evidence type="ECO:0000313" key="1">
    <source>
        <dbReference type="EMBL" id="MDO9713227.1"/>
    </source>
</evidence>
<keyword evidence="2" id="KW-1185">Reference proteome</keyword>
<evidence type="ECO:0008006" key="3">
    <source>
        <dbReference type="Google" id="ProtNLM"/>
    </source>
</evidence>
<organism evidence="1 2">
    <name type="scientific">Paracraurococcus lichenis</name>
    <dbReference type="NCBI Taxonomy" id="3064888"/>
    <lineage>
        <taxon>Bacteria</taxon>
        <taxon>Pseudomonadati</taxon>
        <taxon>Pseudomonadota</taxon>
        <taxon>Alphaproteobacteria</taxon>
        <taxon>Acetobacterales</taxon>
        <taxon>Roseomonadaceae</taxon>
        <taxon>Paracraurococcus</taxon>
    </lineage>
</organism>
<dbReference type="EMBL" id="JAUTWS010000077">
    <property type="protein sequence ID" value="MDO9713227.1"/>
    <property type="molecule type" value="Genomic_DNA"/>
</dbReference>
<reference evidence="1 2" key="1">
    <citation type="submission" date="2023-08" db="EMBL/GenBank/DDBJ databases">
        <title>The draft genome sequence of Paracraurococcus sp. LOR1-02.</title>
        <authorList>
            <person name="Kingkaew E."/>
            <person name="Tanasupawat S."/>
        </authorList>
    </citation>
    <scope>NUCLEOTIDE SEQUENCE [LARGE SCALE GENOMIC DNA]</scope>
    <source>
        <strain evidence="1 2">LOR1-02</strain>
    </source>
</reference>
<gene>
    <name evidence="1" type="ORF">Q7A36_33175</name>
</gene>
<dbReference type="Proteomes" id="UP001243009">
    <property type="component" value="Unassembled WGS sequence"/>
</dbReference>
<name>A0ABT9EAJ7_9PROT</name>
<comment type="caution">
    <text evidence="1">The sequence shown here is derived from an EMBL/GenBank/DDBJ whole genome shotgun (WGS) entry which is preliminary data.</text>
</comment>
<sequence>MELTLGRLFVAFRILPARQRSAGWLRRREGPAGETDLARGIRLWRDKAHIAGLEPRMLRDVGLEPTNAEDDFDACRVRLAVWTALYR</sequence>
<dbReference type="RefSeq" id="WP_305108087.1">
    <property type="nucleotide sequence ID" value="NZ_JAUTWS010000077.1"/>
</dbReference>